<organism evidence="1">
    <name type="scientific">marine sediment metagenome</name>
    <dbReference type="NCBI Taxonomy" id="412755"/>
    <lineage>
        <taxon>unclassified sequences</taxon>
        <taxon>metagenomes</taxon>
        <taxon>ecological metagenomes</taxon>
    </lineage>
</organism>
<dbReference type="AlphaFoldDB" id="X1HBS2"/>
<feature type="non-terminal residue" evidence="1">
    <location>
        <position position="1"/>
    </location>
</feature>
<proteinExistence type="predicted"/>
<dbReference type="EMBL" id="BARU01018269">
    <property type="protein sequence ID" value="GAH54485.1"/>
    <property type="molecule type" value="Genomic_DNA"/>
</dbReference>
<sequence>IEIIMEYFKGRMPSRTRPKQKNIQRNRTVEERIMTFLGGSNTEIDRLPVSLSASVSGIWVKHRVTKTDSEIGSDRR</sequence>
<gene>
    <name evidence="1" type="ORF">S03H2_30213</name>
</gene>
<name>X1HBS2_9ZZZZ</name>
<protein>
    <submittedName>
        <fullName evidence="1">Uncharacterized protein</fullName>
    </submittedName>
</protein>
<comment type="caution">
    <text evidence="1">The sequence shown here is derived from an EMBL/GenBank/DDBJ whole genome shotgun (WGS) entry which is preliminary data.</text>
</comment>
<reference evidence="1" key="1">
    <citation type="journal article" date="2014" name="Front. Microbiol.">
        <title>High frequency of phylogenetically diverse reductive dehalogenase-homologous genes in deep subseafloor sedimentary metagenomes.</title>
        <authorList>
            <person name="Kawai M."/>
            <person name="Futagami T."/>
            <person name="Toyoda A."/>
            <person name="Takaki Y."/>
            <person name="Nishi S."/>
            <person name="Hori S."/>
            <person name="Arai W."/>
            <person name="Tsubouchi T."/>
            <person name="Morono Y."/>
            <person name="Uchiyama I."/>
            <person name="Ito T."/>
            <person name="Fujiyama A."/>
            <person name="Inagaki F."/>
            <person name="Takami H."/>
        </authorList>
    </citation>
    <scope>NUCLEOTIDE SEQUENCE</scope>
    <source>
        <strain evidence="1">Expedition CK06-06</strain>
    </source>
</reference>
<accession>X1HBS2</accession>
<evidence type="ECO:0000313" key="1">
    <source>
        <dbReference type="EMBL" id="GAH54485.1"/>
    </source>
</evidence>